<organism evidence="1 2">
    <name type="scientific">Nocardia albiluteola</name>
    <dbReference type="NCBI Taxonomy" id="2842303"/>
    <lineage>
        <taxon>Bacteria</taxon>
        <taxon>Bacillati</taxon>
        <taxon>Actinomycetota</taxon>
        <taxon>Actinomycetes</taxon>
        <taxon>Mycobacteriales</taxon>
        <taxon>Nocardiaceae</taxon>
        <taxon>Nocardia</taxon>
    </lineage>
</organism>
<sequence>MSQSWNRRRPETPALLEILEGRQAGDMLVFNENSSIEPRTAGYYLDRDGDIWEKEEQGWRLILQRGVAVDPVSLWDWVEGHVRDYAPFMPVATN</sequence>
<dbReference type="EMBL" id="JAHKNI010000002">
    <property type="protein sequence ID" value="MBU3061390.1"/>
    <property type="molecule type" value="Genomic_DNA"/>
</dbReference>
<dbReference type="RefSeq" id="WP_215916277.1">
    <property type="nucleotide sequence ID" value="NZ_JAHKNI010000002.1"/>
</dbReference>
<protein>
    <submittedName>
        <fullName evidence="1">Uncharacterized protein</fullName>
    </submittedName>
</protein>
<accession>A0ABS6AWP8</accession>
<gene>
    <name evidence="1" type="ORF">KO481_07620</name>
</gene>
<keyword evidence="2" id="KW-1185">Reference proteome</keyword>
<proteinExistence type="predicted"/>
<dbReference type="Proteomes" id="UP000733379">
    <property type="component" value="Unassembled WGS sequence"/>
</dbReference>
<evidence type="ECO:0000313" key="2">
    <source>
        <dbReference type="Proteomes" id="UP000733379"/>
    </source>
</evidence>
<reference evidence="1 2" key="1">
    <citation type="submission" date="2021-06" db="EMBL/GenBank/DDBJ databases">
        <title>Actinomycetes sequencing.</title>
        <authorList>
            <person name="Shan Q."/>
        </authorList>
    </citation>
    <scope>NUCLEOTIDE SEQUENCE [LARGE SCALE GENOMIC DNA]</scope>
    <source>
        <strain evidence="1 2">NEAU-G5</strain>
    </source>
</reference>
<evidence type="ECO:0000313" key="1">
    <source>
        <dbReference type="EMBL" id="MBU3061390.1"/>
    </source>
</evidence>
<name>A0ABS6AWP8_9NOCA</name>
<comment type="caution">
    <text evidence="1">The sequence shown here is derived from an EMBL/GenBank/DDBJ whole genome shotgun (WGS) entry which is preliminary data.</text>
</comment>